<sequence length="385" mass="45508">MRLNKEQLAKIQKKYGVDKIWSFSRVNSFHQCPWDFWSHYIEHMKLDSSNVYTDFGTFSHNNIQAGNTDLIDREEMINRWDKFVDDWSHNPNVHHFDSEKIKLGYINNLSHYYRNTELLWQEGAQNIKNELPVITLINHAKYVFVGYIDTKYTDKNGNIVLVDYKTSSKSSFSKSKMPEKSEQLLLYALGVHQMTGVPLNKIKARFDMMKYVIVHYKQENGKWNTSVQERRMWVSKMSKKINTKLKKASVDPEKIDEMLTIASLNNNLDNLPEFIKEQFYITNYYIEIDISEESVNKVAEKISKECQEIVEFENLSKDDQISYMEINHPYDESNYFDRHLCAYHTSSLFKKQEGIEEKDDSPLEDFFESNNSQEESEDLISTLFS</sequence>
<dbReference type="SUPFAM" id="SSF52980">
    <property type="entry name" value="Restriction endonuclease-like"/>
    <property type="match status" value="1"/>
</dbReference>
<dbReference type="Proteomes" id="UP000245735">
    <property type="component" value="Unassembled WGS sequence"/>
</dbReference>
<proteinExistence type="predicted"/>
<dbReference type="InterPro" id="IPR038726">
    <property type="entry name" value="PDDEXK_AddAB-type"/>
</dbReference>
<organism evidence="10 11">
    <name type="scientific">Limosilactobacillus reuteri</name>
    <name type="common">Lactobacillus reuteri</name>
    <dbReference type="NCBI Taxonomy" id="1598"/>
    <lineage>
        <taxon>Bacteria</taxon>
        <taxon>Bacillati</taxon>
        <taxon>Bacillota</taxon>
        <taxon>Bacilli</taxon>
        <taxon>Lactobacillales</taxon>
        <taxon>Lactobacillaceae</taxon>
        <taxon>Limosilactobacillus</taxon>
    </lineage>
</organism>
<protein>
    <recommendedName>
        <fullName evidence="9">PD-(D/E)XK endonuclease-like domain-containing protein</fullName>
    </recommendedName>
</protein>
<keyword evidence="4" id="KW-0347">Helicase</keyword>
<evidence type="ECO:0000256" key="7">
    <source>
        <dbReference type="ARBA" id="ARBA00023204"/>
    </source>
</evidence>
<name>A0ABD6Y6B9_LIMRT</name>
<dbReference type="EMBL" id="QGHV01000034">
    <property type="protein sequence ID" value="PWT37243.1"/>
    <property type="molecule type" value="Genomic_DNA"/>
</dbReference>
<evidence type="ECO:0000313" key="10">
    <source>
        <dbReference type="EMBL" id="PWT37243.1"/>
    </source>
</evidence>
<evidence type="ECO:0000256" key="2">
    <source>
        <dbReference type="ARBA" id="ARBA00022763"/>
    </source>
</evidence>
<evidence type="ECO:0000256" key="1">
    <source>
        <dbReference type="ARBA" id="ARBA00022741"/>
    </source>
</evidence>
<gene>
    <name evidence="10" type="ORF">DKZ35_06340</name>
</gene>
<keyword evidence="2" id="KW-0227">DNA damage</keyword>
<dbReference type="GO" id="GO:0006281">
    <property type="term" value="P:DNA repair"/>
    <property type="evidence" value="ECO:0007669"/>
    <property type="project" value="UniProtKB-KW"/>
</dbReference>
<evidence type="ECO:0000313" key="11">
    <source>
        <dbReference type="Proteomes" id="UP000245735"/>
    </source>
</evidence>
<dbReference type="RefSeq" id="WP_109975881.1">
    <property type="nucleotide sequence ID" value="NZ_QGHV01000034.1"/>
</dbReference>
<evidence type="ECO:0000256" key="8">
    <source>
        <dbReference type="SAM" id="MobiDB-lite"/>
    </source>
</evidence>
<evidence type="ECO:0000256" key="5">
    <source>
        <dbReference type="ARBA" id="ARBA00022840"/>
    </source>
</evidence>
<dbReference type="GO" id="GO:0016787">
    <property type="term" value="F:hydrolase activity"/>
    <property type="evidence" value="ECO:0007669"/>
    <property type="project" value="UniProtKB-KW"/>
</dbReference>
<keyword evidence="7" id="KW-0234">DNA repair</keyword>
<reference evidence="11" key="1">
    <citation type="journal article" date="2018" name="Front. Microbiol.">
        <title>Comparative Genomics of the Herbivore Gut Symbiont Lactobacillus reuteri Reveals Genetic Diversity and Lifestyle Adaptation.</title>
        <authorList>
            <person name="Zhao J."/>
        </authorList>
    </citation>
    <scope>NUCLEOTIDE SEQUENCE [LARGE SCALE GENOMIC DNA]</scope>
    <source>
        <strain evidence="11">LR9</strain>
    </source>
</reference>
<evidence type="ECO:0000256" key="4">
    <source>
        <dbReference type="ARBA" id="ARBA00022806"/>
    </source>
</evidence>
<evidence type="ECO:0000256" key="3">
    <source>
        <dbReference type="ARBA" id="ARBA00022801"/>
    </source>
</evidence>
<feature type="region of interest" description="Disordered" evidence="8">
    <location>
        <begin position="353"/>
        <end position="385"/>
    </location>
</feature>
<keyword evidence="5" id="KW-0067">ATP-binding</keyword>
<keyword evidence="6" id="KW-0238">DNA-binding</keyword>
<dbReference type="GO" id="GO:0003677">
    <property type="term" value="F:DNA binding"/>
    <property type="evidence" value="ECO:0007669"/>
    <property type="project" value="UniProtKB-KW"/>
</dbReference>
<dbReference type="InterPro" id="IPR011604">
    <property type="entry name" value="PDDEXK-like_dom_sf"/>
</dbReference>
<feature type="compositionally biased region" description="Acidic residues" evidence="8">
    <location>
        <begin position="356"/>
        <end position="367"/>
    </location>
</feature>
<keyword evidence="1" id="KW-0547">Nucleotide-binding</keyword>
<dbReference type="Gene3D" id="3.90.320.10">
    <property type="match status" value="1"/>
</dbReference>
<dbReference type="GO" id="GO:0004386">
    <property type="term" value="F:helicase activity"/>
    <property type="evidence" value="ECO:0007669"/>
    <property type="project" value="UniProtKB-KW"/>
</dbReference>
<feature type="domain" description="PD-(D/E)XK endonuclease-like" evidence="9">
    <location>
        <begin position="21"/>
        <end position="244"/>
    </location>
</feature>
<dbReference type="Pfam" id="PF12705">
    <property type="entry name" value="PDDEXK_1"/>
    <property type="match status" value="1"/>
</dbReference>
<dbReference type="InterPro" id="IPR011335">
    <property type="entry name" value="Restrct_endonuc-II-like"/>
</dbReference>
<dbReference type="AlphaFoldDB" id="A0ABD6Y6B9"/>
<evidence type="ECO:0000259" key="9">
    <source>
        <dbReference type="Pfam" id="PF12705"/>
    </source>
</evidence>
<accession>A0ABD6Y6B9</accession>
<keyword evidence="3" id="KW-0378">Hydrolase</keyword>
<dbReference type="GO" id="GO:0005524">
    <property type="term" value="F:ATP binding"/>
    <property type="evidence" value="ECO:0007669"/>
    <property type="project" value="UniProtKB-KW"/>
</dbReference>
<comment type="caution">
    <text evidence="10">The sequence shown here is derived from an EMBL/GenBank/DDBJ whole genome shotgun (WGS) entry which is preliminary data.</text>
</comment>
<evidence type="ECO:0000256" key="6">
    <source>
        <dbReference type="ARBA" id="ARBA00023125"/>
    </source>
</evidence>